<feature type="transmembrane region" description="Helical" evidence="5">
    <location>
        <begin position="7"/>
        <end position="27"/>
    </location>
</feature>
<dbReference type="PANTHER" id="PTHR43341:SF39">
    <property type="entry name" value="AMINO ACID TRANSPORTER (EUROFUNG)-RELATED"/>
    <property type="match status" value="1"/>
</dbReference>
<evidence type="ECO:0000259" key="6">
    <source>
        <dbReference type="Pfam" id="PF00324"/>
    </source>
</evidence>
<evidence type="ECO:0000313" key="7">
    <source>
        <dbReference type="EMBL" id="CBF78236.1"/>
    </source>
</evidence>
<keyword evidence="3 5" id="KW-1133">Transmembrane helix</keyword>
<dbReference type="HOGENOM" id="CLU_980144_0_0_1"/>
<feature type="transmembrane region" description="Helical" evidence="5">
    <location>
        <begin position="103"/>
        <end position="121"/>
    </location>
</feature>
<dbReference type="GO" id="GO:0016020">
    <property type="term" value="C:membrane"/>
    <property type="evidence" value="ECO:0007669"/>
    <property type="project" value="UniProtKB-SubCell"/>
</dbReference>
<comment type="subcellular location">
    <subcellularLocation>
        <location evidence="1">Membrane</location>
        <topology evidence="1">Multi-pass membrane protein</topology>
    </subcellularLocation>
</comment>
<dbReference type="OrthoDB" id="3900342at2759"/>
<protein>
    <submittedName>
        <fullName evidence="7">Amino acid transporter (Eurofung)</fullName>
    </submittedName>
</protein>
<dbReference type="KEGG" id="ani:ANIA_08659"/>
<evidence type="ECO:0000256" key="5">
    <source>
        <dbReference type="SAM" id="Phobius"/>
    </source>
</evidence>
<feature type="transmembrane region" description="Helical" evidence="5">
    <location>
        <begin position="155"/>
        <end position="176"/>
    </location>
</feature>
<dbReference type="InterPro" id="IPR050524">
    <property type="entry name" value="APC_YAT"/>
</dbReference>
<dbReference type="STRING" id="227321.Q5ASS1"/>
<dbReference type="PANTHER" id="PTHR43341">
    <property type="entry name" value="AMINO ACID PERMEASE"/>
    <property type="match status" value="1"/>
</dbReference>
<reference evidence="8" key="2">
    <citation type="journal article" date="2009" name="Fungal Genet. Biol.">
        <title>The 2008 update of the Aspergillus nidulans genome annotation: a community effort.</title>
        <authorList>
            <person name="Wortman J.R."/>
            <person name="Gilsenan J.M."/>
            <person name="Joardar V."/>
            <person name="Deegan J."/>
            <person name="Clutterbuck J."/>
            <person name="Andersen M.R."/>
            <person name="Archer D."/>
            <person name="Bencina M."/>
            <person name="Braus G."/>
            <person name="Coutinho P."/>
            <person name="von Dohren H."/>
            <person name="Doonan J."/>
            <person name="Driessen A.J."/>
            <person name="Durek P."/>
            <person name="Espeso E."/>
            <person name="Fekete E."/>
            <person name="Flipphi M."/>
            <person name="Estrada C.G."/>
            <person name="Geysens S."/>
            <person name="Goldman G."/>
            <person name="de Groot P.W."/>
            <person name="Hansen K."/>
            <person name="Harris S.D."/>
            <person name="Heinekamp T."/>
            <person name="Helmstaedt K."/>
            <person name="Henrissat B."/>
            <person name="Hofmann G."/>
            <person name="Homan T."/>
            <person name="Horio T."/>
            <person name="Horiuchi H."/>
            <person name="James S."/>
            <person name="Jones M."/>
            <person name="Karaffa L."/>
            <person name="Karanyi Z."/>
            <person name="Kato M."/>
            <person name="Keller N."/>
            <person name="Kelly D.E."/>
            <person name="Kiel J.A."/>
            <person name="Kim J.M."/>
            <person name="van der Klei I.J."/>
            <person name="Klis F.M."/>
            <person name="Kovalchuk A."/>
            <person name="Krasevec N."/>
            <person name="Kubicek C.P."/>
            <person name="Liu B."/>
            <person name="Maccabe A."/>
            <person name="Meyer V."/>
            <person name="Mirabito P."/>
            <person name="Miskei M."/>
            <person name="Mos M."/>
            <person name="Mullins J."/>
            <person name="Nelson D.R."/>
            <person name="Nielsen J."/>
            <person name="Oakley B.R."/>
            <person name="Osmani S.A."/>
            <person name="Pakula T."/>
            <person name="Paszewski A."/>
            <person name="Paulsen I."/>
            <person name="Pilsyk S."/>
            <person name="Pocsi I."/>
            <person name="Punt P.J."/>
            <person name="Ram A.F."/>
            <person name="Ren Q."/>
            <person name="Robellet X."/>
            <person name="Robson G."/>
            <person name="Seiboth B."/>
            <person name="van Solingen P."/>
            <person name="Specht T."/>
            <person name="Sun J."/>
            <person name="Taheri-Talesh N."/>
            <person name="Takeshita N."/>
            <person name="Ussery D."/>
            <person name="vanKuyk P.A."/>
            <person name="Visser H."/>
            <person name="van de Vondervoort P.J."/>
            <person name="de Vries R.P."/>
            <person name="Walton J."/>
            <person name="Xiang X."/>
            <person name="Xiong Y."/>
            <person name="Zeng A.P."/>
            <person name="Brandt B.W."/>
            <person name="Cornell M.J."/>
            <person name="van den Hondel C.A."/>
            <person name="Visser J."/>
            <person name="Oliver S.G."/>
            <person name="Turner G."/>
        </authorList>
    </citation>
    <scope>GENOME REANNOTATION</scope>
    <source>
        <strain evidence="8">FGSC A4 / ATCC 38163 / CBS 112.46 / NRRL 194 / M139</strain>
    </source>
</reference>
<dbReference type="Pfam" id="PF00324">
    <property type="entry name" value="AA_permease"/>
    <property type="match status" value="1"/>
</dbReference>
<organism evidence="7 8">
    <name type="scientific">Emericella nidulans (strain FGSC A4 / ATCC 38163 / CBS 112.46 / NRRL 194 / M139)</name>
    <name type="common">Aspergillus nidulans</name>
    <dbReference type="NCBI Taxonomy" id="227321"/>
    <lineage>
        <taxon>Eukaryota</taxon>
        <taxon>Fungi</taxon>
        <taxon>Dikarya</taxon>
        <taxon>Ascomycota</taxon>
        <taxon>Pezizomycotina</taxon>
        <taxon>Eurotiomycetes</taxon>
        <taxon>Eurotiomycetidae</taxon>
        <taxon>Eurotiales</taxon>
        <taxon>Aspergillaceae</taxon>
        <taxon>Aspergillus</taxon>
        <taxon>Aspergillus subgen. Nidulantes</taxon>
    </lineage>
</organism>
<evidence type="ECO:0000256" key="3">
    <source>
        <dbReference type="ARBA" id="ARBA00022989"/>
    </source>
</evidence>
<keyword evidence="2 5" id="KW-0812">Transmembrane</keyword>
<reference evidence="8" key="1">
    <citation type="journal article" date="2005" name="Nature">
        <title>Sequencing of Aspergillus nidulans and comparative analysis with A. fumigatus and A. oryzae.</title>
        <authorList>
            <person name="Galagan J.E."/>
            <person name="Calvo S.E."/>
            <person name="Cuomo C."/>
            <person name="Ma L.J."/>
            <person name="Wortman J.R."/>
            <person name="Batzoglou S."/>
            <person name="Lee S.I."/>
            <person name="Basturkmen M."/>
            <person name="Spevak C.C."/>
            <person name="Clutterbuck J."/>
            <person name="Kapitonov V."/>
            <person name="Jurka J."/>
            <person name="Scazzocchio C."/>
            <person name="Farman M."/>
            <person name="Butler J."/>
            <person name="Purcell S."/>
            <person name="Harris S."/>
            <person name="Braus G.H."/>
            <person name="Draht O."/>
            <person name="Busch S."/>
            <person name="D'Enfert C."/>
            <person name="Bouchier C."/>
            <person name="Goldman G.H."/>
            <person name="Bell-Pedersen D."/>
            <person name="Griffiths-Jones S."/>
            <person name="Doonan J.H."/>
            <person name="Yu J."/>
            <person name="Vienken K."/>
            <person name="Pain A."/>
            <person name="Freitag M."/>
            <person name="Selker E.U."/>
            <person name="Archer D.B."/>
            <person name="Penalva M.A."/>
            <person name="Oakley B.R."/>
            <person name="Momany M."/>
            <person name="Tanaka T."/>
            <person name="Kumagai T."/>
            <person name="Asai K."/>
            <person name="Machida M."/>
            <person name="Nierman W.C."/>
            <person name="Denning D.W."/>
            <person name="Caddick M."/>
            <person name="Hynes M."/>
            <person name="Paoletti M."/>
            <person name="Fischer R."/>
            <person name="Miller B."/>
            <person name="Dyer P."/>
            <person name="Sachs M.S."/>
            <person name="Osmani S.A."/>
            <person name="Birren B.W."/>
        </authorList>
    </citation>
    <scope>NUCLEOTIDE SEQUENCE [LARGE SCALE GENOMIC DNA]</scope>
    <source>
        <strain evidence="8">FGSC A4 / ATCC 38163 / CBS 112.46 / NRRL 194 / M139</strain>
    </source>
</reference>
<dbReference type="EMBL" id="BN001303">
    <property type="protein sequence ID" value="CBF78236.1"/>
    <property type="molecule type" value="Genomic_DNA"/>
</dbReference>
<dbReference type="Gene3D" id="1.20.1740.10">
    <property type="entry name" value="Amino acid/polyamine transporter I"/>
    <property type="match status" value="1"/>
</dbReference>
<feature type="domain" description="Amino acid permease/ SLC12A" evidence="6">
    <location>
        <begin position="1"/>
        <end position="174"/>
    </location>
</feature>
<keyword evidence="4 5" id="KW-0472">Membrane</keyword>
<dbReference type="AlphaFoldDB" id="Q5ASS1"/>
<dbReference type="RefSeq" id="XP_681928.1">
    <property type="nucleotide sequence ID" value="XM_676836.1"/>
</dbReference>
<accession>Q5ASS1</accession>
<evidence type="ECO:0000256" key="4">
    <source>
        <dbReference type="ARBA" id="ARBA00023136"/>
    </source>
</evidence>
<keyword evidence="8" id="KW-1185">Reference proteome</keyword>
<accession>C8VA62</accession>
<evidence type="ECO:0000256" key="1">
    <source>
        <dbReference type="ARBA" id="ARBA00004141"/>
    </source>
</evidence>
<sequence length="284" mass="31390">MYGESEVIFSSLKIMLIVGLIIGGIVINAGGGPDGEYIGSQYWTTPGAFDTYVTSDDASRFLAFWKVLLTAAFSYGNIQVAAISGSETGNPQTVIPRAMRKTFVRVFLFYVLSVFIVGLIVPSGERGLSLSTAQRHGRRLSWPLPARASKSRRILSMRSSLVVNITTVVGLIGWVVDEATYLSFYQGLKVQGCCSAYSMKKEGVLLIPGYGFDVFTKGNFTASGFLTSYLNIGIFAITLESKLVPLSDIDFQSELDAIEQEKTSGEYVVKSEMWPWWKRVIRWF</sequence>
<name>Q5ASS1_EMENI</name>
<dbReference type="eggNOG" id="KOG1286">
    <property type="taxonomic scope" value="Eukaryota"/>
</dbReference>
<gene>
    <name evidence="7" type="ORF">ANIA_08659</name>
</gene>
<proteinExistence type="predicted"/>
<dbReference type="VEuPathDB" id="FungiDB:AN8659"/>
<dbReference type="GeneID" id="2868598"/>
<dbReference type="Proteomes" id="UP000000560">
    <property type="component" value="Chromosome III"/>
</dbReference>
<evidence type="ECO:0000256" key="2">
    <source>
        <dbReference type="ARBA" id="ARBA00022692"/>
    </source>
</evidence>
<dbReference type="InParanoid" id="Q5ASS1"/>
<evidence type="ECO:0000313" key="8">
    <source>
        <dbReference type="Proteomes" id="UP000000560"/>
    </source>
</evidence>
<dbReference type="GO" id="GO:0055085">
    <property type="term" value="P:transmembrane transport"/>
    <property type="evidence" value="ECO:0007669"/>
    <property type="project" value="InterPro"/>
</dbReference>
<dbReference type="InterPro" id="IPR004841">
    <property type="entry name" value="AA-permease/SLC12A_dom"/>
</dbReference>